<dbReference type="SUPFAM" id="SSF50985">
    <property type="entry name" value="RCC1/BLIP-II"/>
    <property type="match status" value="1"/>
</dbReference>
<dbReference type="PRINTS" id="PR00633">
    <property type="entry name" value="RCCNDNSATION"/>
</dbReference>
<accession>A0ABV6DLE5</accession>
<dbReference type="PROSITE" id="PS00626">
    <property type="entry name" value="RCC1_2"/>
    <property type="match status" value="1"/>
</dbReference>
<keyword evidence="1" id="KW-0677">Repeat</keyword>
<reference evidence="3 4" key="1">
    <citation type="submission" date="2024-09" db="EMBL/GenBank/DDBJ databases">
        <authorList>
            <person name="Sun Q."/>
            <person name="Mori K."/>
        </authorList>
    </citation>
    <scope>NUCLEOTIDE SEQUENCE [LARGE SCALE GENOMIC DNA]</scope>
    <source>
        <strain evidence="3 4">CCM 7759</strain>
    </source>
</reference>
<organism evidence="3 4">
    <name type="scientific">Paenibacillus chartarius</name>
    <dbReference type="NCBI Taxonomy" id="747481"/>
    <lineage>
        <taxon>Bacteria</taxon>
        <taxon>Bacillati</taxon>
        <taxon>Bacillota</taxon>
        <taxon>Bacilli</taxon>
        <taxon>Bacillales</taxon>
        <taxon>Paenibacillaceae</taxon>
        <taxon>Paenibacillus</taxon>
    </lineage>
</organism>
<evidence type="ECO:0000256" key="1">
    <source>
        <dbReference type="ARBA" id="ARBA00022737"/>
    </source>
</evidence>
<proteinExistence type="predicted"/>
<name>A0ABV6DLE5_9BACL</name>
<dbReference type="Pfam" id="PF13540">
    <property type="entry name" value="RCC1_2"/>
    <property type="match status" value="2"/>
</dbReference>
<dbReference type="Pfam" id="PF00415">
    <property type="entry name" value="RCC1"/>
    <property type="match status" value="1"/>
</dbReference>
<dbReference type="InterPro" id="IPR009091">
    <property type="entry name" value="RCC1/BLIP-II"/>
</dbReference>
<feature type="chain" id="PRO_5046279378" evidence="2">
    <location>
        <begin position="27"/>
        <end position="689"/>
    </location>
</feature>
<dbReference type="Proteomes" id="UP001589776">
    <property type="component" value="Unassembled WGS sequence"/>
</dbReference>
<gene>
    <name evidence="3" type="ORF">ACFFK0_13460</name>
</gene>
<sequence length="689" mass="73474">MKKGTIGLGIFALLASLLLPTNGASAAEISVGIAKLPTSAGTTAGVVTTNGNAYLWGGNDYQQIPGQTDMRVTSPKKVFDARVENDIRDLTLGNVHIALVKGSDGTVWTSGGNNNKQLGIGDSAPAPGLNQVPGLSGVEAVAAGREHTLALTAAGSVFAWGFNYYGQTGADPDVTGDVTSSVYEVSGFDGAVDKIAAGGDASLALTVSGAVYAWGDNRYGVLGSNDTTMKNPVPREIPFELAEGEYIVDIAAGEQRAAALTSSGRVYQWGVRLDGTDNNFAEPVLVSGFPGPVQQISCGFSHCLALINDGTVYGWGKGEGSMTLRDASTYQPNAIPVDLGLSTVPVVSNISARNVNSVVVTDDELYTWGRGVEGQYGNGESGISGIALKKAKFLEEYPPGDYRNYIEQILVKVNGVPISPKEPNEPFAYEVANTVNAVDIELDMIGYRYSYEIVDSNDRSFYYHIPLFAGMNEFQIVVKDNYAGYAEVATIPLAITRGAAPDNTAGPKPMYASTAQYFDYREGESRIQEVTIYFDQPLDPEFLTYAYGDSIKYDGGSNPEEVFLSEDRRTLILQTYAYYVEDTLNAPTTVTIAEGAVVNMYGQGISGLDGTAIPIIQEAELELVLDGIAASQPEADPDHITVGKMLAYLNENPNPFGSSIDTARGVFTLLLQYLSTRYIEHLPPLPPPV</sequence>
<evidence type="ECO:0000313" key="4">
    <source>
        <dbReference type="Proteomes" id="UP001589776"/>
    </source>
</evidence>
<dbReference type="InterPro" id="IPR051210">
    <property type="entry name" value="Ub_ligase/GEF_domain"/>
</dbReference>
<keyword evidence="4" id="KW-1185">Reference proteome</keyword>
<dbReference type="EMBL" id="JBHLWN010000051">
    <property type="protein sequence ID" value="MFC0213451.1"/>
    <property type="molecule type" value="Genomic_DNA"/>
</dbReference>
<keyword evidence="2" id="KW-0732">Signal</keyword>
<dbReference type="PANTHER" id="PTHR22870:SF408">
    <property type="entry name" value="OS09G0560450 PROTEIN"/>
    <property type="match status" value="1"/>
</dbReference>
<evidence type="ECO:0000256" key="2">
    <source>
        <dbReference type="SAM" id="SignalP"/>
    </source>
</evidence>
<dbReference type="PANTHER" id="PTHR22870">
    <property type="entry name" value="REGULATOR OF CHROMOSOME CONDENSATION"/>
    <property type="match status" value="1"/>
</dbReference>
<dbReference type="PROSITE" id="PS50012">
    <property type="entry name" value="RCC1_3"/>
    <property type="match status" value="6"/>
</dbReference>
<dbReference type="InterPro" id="IPR000408">
    <property type="entry name" value="Reg_chr_condens"/>
</dbReference>
<dbReference type="RefSeq" id="WP_377470825.1">
    <property type="nucleotide sequence ID" value="NZ_JBHLWN010000051.1"/>
</dbReference>
<dbReference type="Gene3D" id="2.130.10.30">
    <property type="entry name" value="Regulator of chromosome condensation 1/beta-lactamase-inhibitor protein II"/>
    <property type="match status" value="2"/>
</dbReference>
<feature type="signal peptide" evidence="2">
    <location>
        <begin position="1"/>
        <end position="26"/>
    </location>
</feature>
<comment type="caution">
    <text evidence="3">The sequence shown here is derived from an EMBL/GenBank/DDBJ whole genome shotgun (WGS) entry which is preliminary data.</text>
</comment>
<evidence type="ECO:0000313" key="3">
    <source>
        <dbReference type="EMBL" id="MFC0213451.1"/>
    </source>
</evidence>
<protein>
    <submittedName>
        <fullName evidence="3">RCC1 domain-containing protein</fullName>
    </submittedName>
</protein>